<dbReference type="PIRSF" id="PIRSF012509">
    <property type="entry name" value="CamS"/>
    <property type="match status" value="1"/>
</dbReference>
<sequence>MKEKTRLIIITLLLSLLSGCLNDIDSQNNSEKKLSPDTVSIQTTANQLSPDNYRSVITDGRYELGATASSDSSLSSPGNTFAFEEGLMRLAREVFPTDQYFLQEGQLMNINMLTSWTSRESEENPEGLNPAIPSSQPQPSEEQTSSNESSQIDPEETETTIDENGQTFEMDEEGNLIEQENPVQDKKDQPEVQSTPIYLSQIMEKNIMVETDDGFELAGIVIGLSMNSSYKYSDPEGVVYEQEISMGEMRERGRAYANIIVGRLRATEQLRSIPIVVGIYRQADEDEIVGGTYISDGISREGNAVSDWTDRNEYRIALPLLQSGVEAEKYAYFDNFSEAVRNFFPNLNGVSGQALYINDNLNTLDIEIVTQFYEITEITALTQHVTDMAQRYLPEHIDIEIKISSDVGLESFLARRAGQTAFQSYIFRQ</sequence>
<dbReference type="STRING" id="883113.HMPREF9708_00496"/>
<evidence type="ECO:0000313" key="4">
    <source>
        <dbReference type="Proteomes" id="UP000006190"/>
    </source>
</evidence>
<dbReference type="Proteomes" id="UP000006190">
    <property type="component" value="Unassembled WGS sequence"/>
</dbReference>
<dbReference type="RefSeq" id="WP_006308507.1">
    <property type="nucleotide sequence ID" value="NZ_JH601133.1"/>
</dbReference>
<proteinExistence type="predicted"/>
<dbReference type="HOGENOM" id="CLU_052482_0_0_9"/>
<dbReference type="Pfam" id="PF07537">
    <property type="entry name" value="CamS"/>
    <property type="match status" value="2"/>
</dbReference>
<dbReference type="AlphaFoldDB" id="H3NI68"/>
<organism evidence="3 4">
    <name type="scientific">Facklamia languida CCUG 37842</name>
    <dbReference type="NCBI Taxonomy" id="883113"/>
    <lineage>
        <taxon>Bacteria</taxon>
        <taxon>Bacillati</taxon>
        <taxon>Bacillota</taxon>
        <taxon>Bacilli</taxon>
        <taxon>Lactobacillales</taxon>
        <taxon>Aerococcaceae</taxon>
        <taxon>Facklamia</taxon>
    </lineage>
</organism>
<reference evidence="3 4" key="1">
    <citation type="submission" date="2012-01" db="EMBL/GenBank/DDBJ databases">
        <title>The Genome Sequence of Facklamia languida CCUG 37842.</title>
        <authorList>
            <consortium name="The Broad Institute Genome Sequencing Platform"/>
            <person name="Earl A."/>
            <person name="Ward D."/>
            <person name="Feldgarden M."/>
            <person name="Gevers D."/>
            <person name="Huys G."/>
            <person name="Young S.K."/>
            <person name="Zeng Q."/>
            <person name="Gargeya S."/>
            <person name="Fitzgerald M."/>
            <person name="Haas B."/>
            <person name="Abouelleil A."/>
            <person name="Alvarado L."/>
            <person name="Arachchi H.M."/>
            <person name="Berlin A."/>
            <person name="Chapman S.B."/>
            <person name="Gearin G."/>
            <person name="Goldberg J."/>
            <person name="Griggs A."/>
            <person name="Gujja S."/>
            <person name="Hansen M."/>
            <person name="Heiman D."/>
            <person name="Howarth C."/>
            <person name="Larimer J."/>
            <person name="Lui A."/>
            <person name="MacDonald P.J.P."/>
            <person name="McCowen C."/>
            <person name="Montmayeur A."/>
            <person name="Murphy C."/>
            <person name="Neiman D."/>
            <person name="Pearson M."/>
            <person name="Priest M."/>
            <person name="Roberts A."/>
            <person name="Saif S."/>
            <person name="Shea T."/>
            <person name="Sisk P."/>
            <person name="Stolte C."/>
            <person name="Sykes S."/>
            <person name="Wortman J."/>
            <person name="Nusbaum C."/>
            <person name="Birren B."/>
        </authorList>
    </citation>
    <scope>NUCLEOTIDE SEQUENCE [LARGE SCALE GENOMIC DNA]</scope>
    <source>
        <strain evidence="3 4">CCUG 37842</strain>
    </source>
</reference>
<feature type="compositionally biased region" description="Low complexity" evidence="1">
    <location>
        <begin position="133"/>
        <end position="151"/>
    </location>
</feature>
<dbReference type="OrthoDB" id="9795361at2"/>
<comment type="caution">
    <text evidence="3">The sequence shown here is derived from an EMBL/GenBank/DDBJ whole genome shotgun (WGS) entry which is preliminary data.</text>
</comment>
<dbReference type="CDD" id="cd13440">
    <property type="entry name" value="CamS_repeat_2"/>
    <property type="match status" value="1"/>
</dbReference>
<feature type="chain" id="PRO_5038565265" description="CamS family sex pheromone protein" evidence="2">
    <location>
        <begin position="24"/>
        <end position="429"/>
    </location>
</feature>
<feature type="region of interest" description="Disordered" evidence="1">
    <location>
        <begin position="118"/>
        <end position="168"/>
    </location>
</feature>
<dbReference type="PATRIC" id="fig|883113.3.peg.498"/>
<evidence type="ECO:0000256" key="2">
    <source>
        <dbReference type="SAM" id="SignalP"/>
    </source>
</evidence>
<gene>
    <name evidence="3" type="ORF">HMPREF9708_00496</name>
</gene>
<name>H3NI68_9LACT</name>
<dbReference type="Gene3D" id="3.10.570.10">
    <property type="entry name" value="sex pheromone staph- cam373 precursor domain"/>
    <property type="match status" value="2"/>
</dbReference>
<feature type="signal peptide" evidence="2">
    <location>
        <begin position="1"/>
        <end position="23"/>
    </location>
</feature>
<dbReference type="PROSITE" id="PS51257">
    <property type="entry name" value="PROKAR_LIPOPROTEIN"/>
    <property type="match status" value="1"/>
</dbReference>
<dbReference type="eggNOG" id="COG4851">
    <property type="taxonomic scope" value="Bacteria"/>
</dbReference>
<dbReference type="InterPro" id="IPR011426">
    <property type="entry name" value="CamS"/>
</dbReference>
<protein>
    <recommendedName>
        <fullName evidence="5">CamS family sex pheromone protein</fullName>
    </recommendedName>
</protein>
<dbReference type="EMBL" id="AGEG01000003">
    <property type="protein sequence ID" value="EHR37867.1"/>
    <property type="molecule type" value="Genomic_DNA"/>
</dbReference>
<accession>H3NI68</accession>
<keyword evidence="4" id="KW-1185">Reference proteome</keyword>
<keyword evidence="2" id="KW-0732">Signal</keyword>
<evidence type="ECO:0000256" key="1">
    <source>
        <dbReference type="SAM" id="MobiDB-lite"/>
    </source>
</evidence>
<evidence type="ECO:0008006" key="5">
    <source>
        <dbReference type="Google" id="ProtNLM"/>
    </source>
</evidence>
<dbReference type="CDD" id="cd13441">
    <property type="entry name" value="CamS_repeat_1"/>
    <property type="match status" value="1"/>
</dbReference>
<evidence type="ECO:0000313" key="3">
    <source>
        <dbReference type="EMBL" id="EHR37867.1"/>
    </source>
</evidence>